<reference evidence="1 2" key="1">
    <citation type="journal article" date="2013" name="Genome Biol.">
        <title>Genomic analysis reveals key aspects of prokaryotic symbiosis in the phototrophic consortium "Chlorochromatium aggregatum".</title>
        <authorList>
            <person name="Liu Z."/>
            <person name="Muller J."/>
            <person name="Li T."/>
            <person name="Alvey R.M."/>
            <person name="Vogl K."/>
            <person name="Frigaard N.U."/>
            <person name="Rockwell N.C."/>
            <person name="Boyd E.S."/>
            <person name="Tomsho L.P."/>
            <person name="Schuster S.C."/>
            <person name="Henke P."/>
            <person name="Rohde M."/>
            <person name="Overmann J."/>
            <person name="Bryant D.A."/>
        </authorList>
    </citation>
    <scope>NUCLEOTIDE SEQUENCE [LARGE SCALE GENOMIC DNA]</scope>
    <source>
        <strain evidence="1">CR</strain>
    </source>
</reference>
<evidence type="ECO:0000313" key="1">
    <source>
        <dbReference type="EMBL" id="AGX86214.1"/>
    </source>
</evidence>
<protein>
    <submittedName>
        <fullName evidence="1">Uncharacterized protein</fullName>
    </submittedName>
</protein>
<dbReference type="HOGENOM" id="CLU_2680882_0_0_4"/>
<proteinExistence type="predicted"/>
<dbReference type="EMBL" id="CP004885">
    <property type="protein sequence ID" value="AGX86214.1"/>
    <property type="molecule type" value="Genomic_DNA"/>
</dbReference>
<evidence type="ECO:0000313" key="2">
    <source>
        <dbReference type="Proteomes" id="UP000017184"/>
    </source>
</evidence>
<dbReference type="AlphaFoldDB" id="U5N7N8"/>
<sequence>MGNFLQVNSNQVLGFLDFLGRKPGLVASPNFGVNQNLASPSGWLTCTCILSYSIEKKKKRKPPSRKIVGAMAGM</sequence>
<keyword evidence="2" id="KW-1185">Reference proteome</keyword>
<organism evidence="1 2">
    <name type="scientific">Candidatus Symbiobacter mobilis CR</name>
    <dbReference type="NCBI Taxonomy" id="946483"/>
    <lineage>
        <taxon>Bacteria</taxon>
        <taxon>Pseudomonadati</taxon>
        <taxon>Pseudomonadota</taxon>
        <taxon>Betaproteobacteria</taxon>
        <taxon>Burkholderiales</taxon>
        <taxon>Comamonadaceae</taxon>
    </lineage>
</organism>
<dbReference type="Proteomes" id="UP000017184">
    <property type="component" value="Chromosome"/>
</dbReference>
<dbReference type="KEGG" id="cbx:Cenrod_0079"/>
<name>U5N7N8_9BURK</name>
<gene>
    <name evidence="1" type="ORF">Cenrod_0079</name>
</gene>
<accession>U5N7N8</accession>
<dbReference type="STRING" id="946483.Cenrod_0079"/>